<keyword evidence="12" id="KW-1185">Reference proteome</keyword>
<evidence type="ECO:0000256" key="7">
    <source>
        <dbReference type="ARBA" id="ARBA00023310"/>
    </source>
</evidence>
<evidence type="ECO:0000256" key="2">
    <source>
        <dbReference type="ARBA" id="ARBA00022741"/>
    </source>
</evidence>
<keyword evidence="3" id="KW-0067">ATP-binding</keyword>
<evidence type="ECO:0000259" key="10">
    <source>
        <dbReference type="Pfam" id="PF00306"/>
    </source>
</evidence>
<keyword evidence="4" id="KW-0406">Ion transport</keyword>
<organism evidence="11 12">
    <name type="scientific">Centaurea solstitialis</name>
    <name type="common">yellow star-thistle</name>
    <dbReference type="NCBI Taxonomy" id="347529"/>
    <lineage>
        <taxon>Eukaryota</taxon>
        <taxon>Viridiplantae</taxon>
        <taxon>Streptophyta</taxon>
        <taxon>Embryophyta</taxon>
        <taxon>Tracheophyta</taxon>
        <taxon>Spermatophyta</taxon>
        <taxon>Magnoliopsida</taxon>
        <taxon>eudicotyledons</taxon>
        <taxon>Gunneridae</taxon>
        <taxon>Pentapetalae</taxon>
        <taxon>asterids</taxon>
        <taxon>campanulids</taxon>
        <taxon>Asterales</taxon>
        <taxon>Asteraceae</taxon>
        <taxon>Carduoideae</taxon>
        <taxon>Cardueae</taxon>
        <taxon>Centaureinae</taxon>
        <taxon>Centaurea</taxon>
    </lineage>
</organism>
<dbReference type="Proteomes" id="UP001172457">
    <property type="component" value="Chromosome 5"/>
</dbReference>
<keyword evidence="6" id="KW-0139">CF(1)</keyword>
<gene>
    <name evidence="11" type="ORF">OSB04_019339</name>
</gene>
<dbReference type="FunFam" id="1.20.150.20:FF:000001">
    <property type="entry name" value="ATP synthase subunit alpha"/>
    <property type="match status" value="1"/>
</dbReference>
<dbReference type="CDD" id="cd18113">
    <property type="entry name" value="ATP-synt_F1_alpha_C"/>
    <property type="match status" value="1"/>
</dbReference>
<evidence type="ECO:0000256" key="8">
    <source>
        <dbReference type="SAM" id="MobiDB-lite"/>
    </source>
</evidence>
<evidence type="ECO:0000256" key="9">
    <source>
        <dbReference type="SAM" id="Phobius"/>
    </source>
</evidence>
<dbReference type="InterPro" id="IPR038376">
    <property type="entry name" value="ATP_synth_asu_C_sf"/>
</dbReference>
<evidence type="ECO:0000313" key="12">
    <source>
        <dbReference type="Proteomes" id="UP001172457"/>
    </source>
</evidence>
<dbReference type="GO" id="GO:0005524">
    <property type="term" value="F:ATP binding"/>
    <property type="evidence" value="ECO:0007669"/>
    <property type="project" value="UniProtKB-KW"/>
</dbReference>
<keyword evidence="2" id="KW-0547">Nucleotide-binding</keyword>
<evidence type="ECO:0000256" key="1">
    <source>
        <dbReference type="ARBA" id="ARBA00022448"/>
    </source>
</evidence>
<feature type="region of interest" description="Disordered" evidence="8">
    <location>
        <begin position="161"/>
        <end position="180"/>
    </location>
</feature>
<accession>A0AA38T3K0</accession>
<proteinExistence type="predicted"/>
<name>A0AA38T3K0_9ASTR</name>
<keyword evidence="5 9" id="KW-0472">Membrane</keyword>
<dbReference type="InterPro" id="IPR000793">
    <property type="entry name" value="ATP_synth_asu_C"/>
</dbReference>
<evidence type="ECO:0000256" key="6">
    <source>
        <dbReference type="ARBA" id="ARBA00023196"/>
    </source>
</evidence>
<dbReference type="Gene3D" id="1.20.150.20">
    <property type="entry name" value="ATP synthase alpha/beta chain, C-terminal domain"/>
    <property type="match status" value="1"/>
</dbReference>
<dbReference type="PANTHER" id="PTHR48082">
    <property type="entry name" value="ATP SYNTHASE SUBUNIT ALPHA, MITOCHONDRIAL"/>
    <property type="match status" value="1"/>
</dbReference>
<dbReference type="GO" id="GO:0043531">
    <property type="term" value="F:ADP binding"/>
    <property type="evidence" value="ECO:0007669"/>
    <property type="project" value="TreeGrafter"/>
</dbReference>
<dbReference type="GO" id="GO:0045259">
    <property type="term" value="C:proton-transporting ATP synthase complex"/>
    <property type="evidence" value="ECO:0007669"/>
    <property type="project" value="UniProtKB-KW"/>
</dbReference>
<evidence type="ECO:0000256" key="5">
    <source>
        <dbReference type="ARBA" id="ARBA00023136"/>
    </source>
</evidence>
<evidence type="ECO:0000256" key="4">
    <source>
        <dbReference type="ARBA" id="ARBA00023065"/>
    </source>
</evidence>
<feature type="compositionally biased region" description="Low complexity" evidence="8">
    <location>
        <begin position="162"/>
        <end position="172"/>
    </location>
</feature>
<dbReference type="Pfam" id="PF00306">
    <property type="entry name" value="ATP-synt_ab_C"/>
    <property type="match status" value="1"/>
</dbReference>
<comment type="caution">
    <text evidence="11">The sequence shown here is derived from an EMBL/GenBank/DDBJ whole genome shotgun (WGS) entry which is preliminary data.</text>
</comment>
<dbReference type="SUPFAM" id="SSF47917">
    <property type="entry name" value="C-terminal domain of alpha and beta subunits of F1 ATP synthase"/>
    <property type="match status" value="1"/>
</dbReference>
<protein>
    <recommendedName>
        <fullName evidence="10">ATP synthase alpha subunit C-terminal domain-containing protein</fullName>
    </recommendedName>
</protein>
<sequence length="560" mass="61598">MKQVCGSSKLELAQYREVAALAQFGSDLDAATQALLNRGARLTEVPKQPQYAPLPIEKQILVIYAAVNGFCDRMPLDRISQYERAILKSIKTELLQSLLEKGGLTNERKMEPDTFGKCHFFFSVILSFLILLAFAFIGIDVEKTGIEVAFCDTRNAFSVPHSPGASPSEGLPESPPPPMPPAVPIQEPLLADQVRNSVLYQRYLILDFGVGDPGDLGRMVTIIANQSRIEESIERALLQDGWSANSILSQAHGEVCPIGEFCELSTIRILCWKEQEGSSTRDPKPSRYRGPGDKSTGNAIGSDCNKERVCQEPGLSYFPAKRYDEGLIVQVVKEAWLDSKGVVKLDSSSSKGVVKLWQEEKSTADLRHKQVSSNLTPSLLLLAADVRHSYGSVRKELSLDDLFLASGSSTETTDAYSYAGRSAEATAGGTYPTVSAAGGTGYRSNGFGRERREARYYGSMGEDARLPDCEESERDRECNPLKVSTLDYLRQKKKSSLPNVPHQEPPRTPGKYKSPPSQPCGSFLHLGFADLDLPMALRKVSVWKVNSIFLLKENPIPVLK</sequence>
<feature type="region of interest" description="Disordered" evidence="8">
    <location>
        <begin position="492"/>
        <end position="517"/>
    </location>
</feature>
<keyword evidence="9" id="KW-0812">Transmembrane</keyword>
<feature type="region of interest" description="Disordered" evidence="8">
    <location>
        <begin position="277"/>
        <end position="300"/>
    </location>
</feature>
<dbReference type="GO" id="GO:0046933">
    <property type="term" value="F:proton-transporting ATP synthase activity, rotational mechanism"/>
    <property type="evidence" value="ECO:0007669"/>
    <property type="project" value="InterPro"/>
</dbReference>
<keyword evidence="7" id="KW-0066">ATP synthesis</keyword>
<keyword evidence="1" id="KW-0813">Transport</keyword>
<feature type="transmembrane region" description="Helical" evidence="9">
    <location>
        <begin position="118"/>
        <end position="139"/>
    </location>
</feature>
<dbReference type="AlphaFoldDB" id="A0AA38T3K0"/>
<dbReference type="EMBL" id="JARYMX010000005">
    <property type="protein sequence ID" value="KAJ9546796.1"/>
    <property type="molecule type" value="Genomic_DNA"/>
</dbReference>
<dbReference type="PANTHER" id="PTHR48082:SF2">
    <property type="entry name" value="ATP SYNTHASE SUBUNIT ALPHA, MITOCHONDRIAL"/>
    <property type="match status" value="1"/>
</dbReference>
<dbReference type="InterPro" id="IPR005294">
    <property type="entry name" value="ATP_synth_F1_asu"/>
</dbReference>
<feature type="domain" description="ATP synthase alpha subunit C-terminal" evidence="10">
    <location>
        <begin position="1"/>
        <end position="109"/>
    </location>
</feature>
<evidence type="ECO:0000313" key="11">
    <source>
        <dbReference type="EMBL" id="KAJ9546796.1"/>
    </source>
</evidence>
<evidence type="ECO:0000256" key="3">
    <source>
        <dbReference type="ARBA" id="ARBA00022840"/>
    </source>
</evidence>
<reference evidence="11" key="1">
    <citation type="submission" date="2023-03" db="EMBL/GenBank/DDBJ databases">
        <title>Chromosome-scale reference genome and RAD-based genetic map of yellow starthistle (Centaurea solstitialis) reveal putative structural variation and QTLs associated with invader traits.</title>
        <authorList>
            <person name="Reatini B."/>
            <person name="Cang F.A."/>
            <person name="Jiang Q."/>
            <person name="Mckibben M.T.W."/>
            <person name="Barker M.S."/>
            <person name="Rieseberg L.H."/>
            <person name="Dlugosch K.M."/>
        </authorList>
    </citation>
    <scope>NUCLEOTIDE SEQUENCE</scope>
    <source>
        <strain evidence="11">CAN-66</strain>
        <tissue evidence="11">Leaf</tissue>
    </source>
</reference>
<keyword evidence="9" id="KW-1133">Transmembrane helix</keyword>